<dbReference type="NCBIfam" id="TIGR03605">
    <property type="entry name" value="antibiot_sagB"/>
    <property type="match status" value="1"/>
</dbReference>
<dbReference type="SUPFAM" id="SSF55469">
    <property type="entry name" value="FMN-dependent nitroreductase-like"/>
    <property type="match status" value="1"/>
</dbReference>
<organism evidence="2 3">
    <name type="scientific">Actinomadura adrarensis</name>
    <dbReference type="NCBI Taxonomy" id="1819600"/>
    <lineage>
        <taxon>Bacteria</taxon>
        <taxon>Bacillati</taxon>
        <taxon>Actinomycetota</taxon>
        <taxon>Actinomycetes</taxon>
        <taxon>Streptosporangiales</taxon>
        <taxon>Thermomonosporaceae</taxon>
        <taxon>Actinomadura</taxon>
    </lineage>
</organism>
<feature type="non-terminal residue" evidence="2">
    <location>
        <position position="1"/>
    </location>
</feature>
<protein>
    <submittedName>
        <fullName evidence="2">SagB family peptide dehydrogenase</fullName>
    </submittedName>
</protein>
<name>A0ABW3CUL9_9ACTN</name>
<dbReference type="Pfam" id="PF00881">
    <property type="entry name" value="Nitroreductase"/>
    <property type="match status" value="1"/>
</dbReference>
<dbReference type="InterPro" id="IPR000415">
    <property type="entry name" value="Nitroreductase-like"/>
</dbReference>
<evidence type="ECO:0000313" key="3">
    <source>
        <dbReference type="Proteomes" id="UP001597083"/>
    </source>
</evidence>
<dbReference type="InterPro" id="IPR052544">
    <property type="entry name" value="Bacteriocin_Proc_Enz"/>
</dbReference>
<dbReference type="PANTHER" id="PTHR43745:SF2">
    <property type="entry name" value="NITROREDUCTASE MJ1384-RELATED"/>
    <property type="match status" value="1"/>
</dbReference>
<dbReference type="EMBL" id="JBHTIR010004397">
    <property type="protein sequence ID" value="MFD0857282.1"/>
    <property type="molecule type" value="Genomic_DNA"/>
</dbReference>
<sequence length="330" mass="35430">DLLAHLVAAGMVVVAEAPEDGGAPMFAEDTDPALMSWRPLDLMFHVATSIGRHDKDIGMTYRLEQGAPVEPVVMPPHRVGAVDLYRPRLPDLLATDPPFTAVLEANRPANGFGPEPPTVRDVAELLYRTARVRSLSEESRAGHPRVMVSDRPYLTSGSCHPFEIYLAVHACEGLARGVYHYDPLAHRLETVPSGDADVAELIESGRVGAGLAEGPPVLLVITARLRRLSWKYNGLSYVLVLRDLGHFVQTTLLASTAMGLAAATVTATDIALGARVLGTDWRTEPSVAGIAIGASAPGGEKTISMRSANDAEWADQSVSLLAEKRIKRHT</sequence>
<dbReference type="PANTHER" id="PTHR43745">
    <property type="entry name" value="NITROREDUCTASE MJ1384-RELATED"/>
    <property type="match status" value="1"/>
</dbReference>
<reference evidence="3" key="1">
    <citation type="journal article" date="2019" name="Int. J. Syst. Evol. Microbiol.">
        <title>The Global Catalogue of Microorganisms (GCM) 10K type strain sequencing project: providing services to taxonomists for standard genome sequencing and annotation.</title>
        <authorList>
            <consortium name="The Broad Institute Genomics Platform"/>
            <consortium name="The Broad Institute Genome Sequencing Center for Infectious Disease"/>
            <person name="Wu L."/>
            <person name="Ma J."/>
        </authorList>
    </citation>
    <scope>NUCLEOTIDE SEQUENCE [LARGE SCALE GENOMIC DNA]</scope>
    <source>
        <strain evidence="3">JCM 31696</strain>
    </source>
</reference>
<comment type="caution">
    <text evidence="2">The sequence shown here is derived from an EMBL/GenBank/DDBJ whole genome shotgun (WGS) entry which is preliminary data.</text>
</comment>
<feature type="domain" description="Nitroreductase" evidence="1">
    <location>
        <begin position="155"/>
        <end position="293"/>
    </location>
</feature>
<evidence type="ECO:0000313" key="2">
    <source>
        <dbReference type="EMBL" id="MFD0857282.1"/>
    </source>
</evidence>
<gene>
    <name evidence="2" type="ORF">ACFQ07_34075</name>
</gene>
<dbReference type="InterPro" id="IPR029479">
    <property type="entry name" value="Nitroreductase"/>
</dbReference>
<dbReference type="Proteomes" id="UP001597083">
    <property type="component" value="Unassembled WGS sequence"/>
</dbReference>
<accession>A0ABW3CUL9</accession>
<dbReference type="InterPro" id="IPR020051">
    <property type="entry name" value="SagB-type_dehydrogenase"/>
</dbReference>
<evidence type="ECO:0000259" key="1">
    <source>
        <dbReference type="Pfam" id="PF00881"/>
    </source>
</evidence>
<dbReference type="Gene3D" id="3.40.109.10">
    <property type="entry name" value="NADH Oxidase"/>
    <property type="match status" value="1"/>
</dbReference>
<keyword evidence="3" id="KW-1185">Reference proteome</keyword>
<proteinExistence type="predicted"/>
<dbReference type="CDD" id="cd02142">
    <property type="entry name" value="McbC_SagB-like_oxidoreductase"/>
    <property type="match status" value="1"/>
</dbReference>